<dbReference type="Proteomes" id="UP000627292">
    <property type="component" value="Unassembled WGS sequence"/>
</dbReference>
<comment type="caution">
    <text evidence="1">The sequence shown here is derived from an EMBL/GenBank/DDBJ whole genome shotgun (WGS) entry which is preliminary data.</text>
</comment>
<accession>A0A917MX31</accession>
<protein>
    <submittedName>
        <fullName evidence="1">Uncharacterized protein</fullName>
    </submittedName>
</protein>
<reference evidence="1" key="1">
    <citation type="journal article" date="2014" name="Int. J. Syst. Evol. Microbiol.">
        <title>Complete genome sequence of Corynebacterium casei LMG S-19264T (=DSM 44701T), isolated from a smear-ripened cheese.</title>
        <authorList>
            <consortium name="US DOE Joint Genome Institute (JGI-PGF)"/>
            <person name="Walter F."/>
            <person name="Albersmeier A."/>
            <person name="Kalinowski J."/>
            <person name="Ruckert C."/>
        </authorList>
    </citation>
    <scope>NUCLEOTIDE SEQUENCE</scope>
    <source>
        <strain evidence="1">CGMCC 1.15290</strain>
    </source>
</reference>
<dbReference type="InterPro" id="IPR043746">
    <property type="entry name" value="DUF5691"/>
</dbReference>
<reference evidence="1" key="2">
    <citation type="submission" date="2020-09" db="EMBL/GenBank/DDBJ databases">
        <authorList>
            <person name="Sun Q."/>
            <person name="Zhou Y."/>
        </authorList>
    </citation>
    <scope>NUCLEOTIDE SEQUENCE</scope>
    <source>
        <strain evidence="1">CGMCC 1.15290</strain>
    </source>
</reference>
<dbReference type="AlphaFoldDB" id="A0A917MX31"/>
<organism evidence="1 2">
    <name type="scientific">Filimonas zeae</name>
    <dbReference type="NCBI Taxonomy" id="1737353"/>
    <lineage>
        <taxon>Bacteria</taxon>
        <taxon>Pseudomonadati</taxon>
        <taxon>Bacteroidota</taxon>
        <taxon>Chitinophagia</taxon>
        <taxon>Chitinophagales</taxon>
        <taxon>Chitinophagaceae</taxon>
        <taxon>Filimonas</taxon>
    </lineage>
</organism>
<dbReference type="EMBL" id="BMIB01000002">
    <property type="protein sequence ID" value="GGH65990.1"/>
    <property type="molecule type" value="Genomic_DNA"/>
</dbReference>
<sequence>MEMWNTIVQTAMLGTAKKPVPVSDLGTQGSIVAANDTLDREEQLLQLAALAFNYRQAGVQPLYKEGVGITPAPAEEKTYCNPAAAQALKEVLDEDSIGLLQLWLQQCVRAQQLLPPLLLPALLQKSVQQKTLRPAVELCMGNRGRWLCGFHKEWLALPAMSEEDRWQTGTPDMRKQVLQQIRETDPAKALEWLQQTWPQENAGTRASLLKLLHTNISEQDLPWLETLLTDKSQKVKDEALLLLQKLPGSTVIQHFWQLAQQVISLSPSGISIQLPAEVDDRIYELGIDKTAGKNNQADEAGIIYQLFSFIPPQYWEGFFAQNAEGVWRLLSAKPHTAAVLPAIGLAAGRFKNADWAELFTTDDQRYYPELLPLLTPQLREAYLLARFSEVGEMAVTWLTEHTQEELSLPLAKAVLGYTSANPYLYTRIFYNKNIRLFPVAVAAELAACAPANEYQRNAWNNTCEYIRRLLQLKQTIIHSFPSSLSFIK</sequence>
<keyword evidence="2" id="KW-1185">Reference proteome</keyword>
<gene>
    <name evidence="1" type="ORF">GCM10011379_19680</name>
</gene>
<evidence type="ECO:0000313" key="1">
    <source>
        <dbReference type="EMBL" id="GGH65990.1"/>
    </source>
</evidence>
<name>A0A917MX31_9BACT</name>
<dbReference type="Pfam" id="PF18944">
    <property type="entry name" value="DUF5691"/>
    <property type="match status" value="1"/>
</dbReference>
<proteinExistence type="predicted"/>
<dbReference type="RefSeq" id="WP_188951861.1">
    <property type="nucleotide sequence ID" value="NZ_BMIB01000002.1"/>
</dbReference>
<evidence type="ECO:0000313" key="2">
    <source>
        <dbReference type="Proteomes" id="UP000627292"/>
    </source>
</evidence>
<dbReference type="SUPFAM" id="SSF48371">
    <property type="entry name" value="ARM repeat"/>
    <property type="match status" value="1"/>
</dbReference>
<dbReference type="InterPro" id="IPR016024">
    <property type="entry name" value="ARM-type_fold"/>
</dbReference>